<gene>
    <name evidence="3" type="ordered locus">BN6_37850</name>
</gene>
<sequence>MHAVSPAAGMRVHVMTRGTGMREEFAFLGAQPARFWWRGYRDATNFQLPSLIVESDDAGWRLYLSPVAISAVGPGGTAISLVVVVEGPHGEDDDLALLPRLVALWSTGQDGQVARALSTAFPPDGRLITEWRATPDEATRRLVEAAFREGLRALPAPEAVDDGHRTDLPRWAGPADAAPSRTAFTHRVRELLDGAPGRAVLANYCREEDVLDGLTGFPVLADPADEPLALLVQRSGGALGERPVPLPAPAAPGKARPRPPVPEPIPPTGEHESDERSRHPVVLLVLCGLMAITIVAIILLLG</sequence>
<evidence type="ECO:0000313" key="4">
    <source>
        <dbReference type="Proteomes" id="UP000006281"/>
    </source>
</evidence>
<feature type="region of interest" description="Disordered" evidence="1">
    <location>
        <begin position="241"/>
        <end position="276"/>
    </location>
</feature>
<keyword evidence="2" id="KW-1133">Transmembrane helix</keyword>
<evidence type="ECO:0000256" key="2">
    <source>
        <dbReference type="SAM" id="Phobius"/>
    </source>
</evidence>
<dbReference type="eggNOG" id="COG0174">
    <property type="taxonomic scope" value="Bacteria"/>
</dbReference>
<keyword evidence="2" id="KW-0472">Membrane</keyword>
<dbReference type="KEGG" id="sesp:BN6_37850"/>
<dbReference type="EMBL" id="HE804045">
    <property type="protein sequence ID" value="CCH31076.1"/>
    <property type="molecule type" value="Genomic_DNA"/>
</dbReference>
<organism evidence="3 4">
    <name type="scientific">Saccharothrix espanaensis (strain ATCC 51144 / DSM 44229 / JCM 9112 / NBRC 15066 / NRRL 15764)</name>
    <dbReference type="NCBI Taxonomy" id="1179773"/>
    <lineage>
        <taxon>Bacteria</taxon>
        <taxon>Bacillati</taxon>
        <taxon>Actinomycetota</taxon>
        <taxon>Actinomycetes</taxon>
        <taxon>Pseudonocardiales</taxon>
        <taxon>Pseudonocardiaceae</taxon>
        <taxon>Saccharothrix</taxon>
    </lineage>
</organism>
<feature type="compositionally biased region" description="Pro residues" evidence="1">
    <location>
        <begin position="258"/>
        <end position="267"/>
    </location>
</feature>
<reference evidence="3 4" key="1">
    <citation type="journal article" date="2012" name="BMC Genomics">
        <title>Complete genome sequence of Saccharothrix espanaensis DSM 44229T and comparison to the other completely sequenced Pseudonocardiaceae.</title>
        <authorList>
            <person name="Strobel T."/>
            <person name="Al-Dilaimi A."/>
            <person name="Blom J."/>
            <person name="Gessner A."/>
            <person name="Kalinowski J."/>
            <person name="Luzhetska M."/>
            <person name="Puhler A."/>
            <person name="Szczepanowski R."/>
            <person name="Bechthold A."/>
            <person name="Ruckert C."/>
        </authorList>
    </citation>
    <scope>NUCLEOTIDE SEQUENCE [LARGE SCALE GENOMIC DNA]</scope>
    <source>
        <strain evidence="4">ATCC 51144 / DSM 44229 / JCM 9112 / NBRC 15066 / NRRL 15764</strain>
    </source>
</reference>
<dbReference type="Proteomes" id="UP000006281">
    <property type="component" value="Chromosome"/>
</dbReference>
<dbReference type="AlphaFoldDB" id="K0JY71"/>
<dbReference type="PATRIC" id="fig|1179773.3.peg.3785"/>
<proteinExistence type="predicted"/>
<keyword evidence="2" id="KW-0812">Transmembrane</keyword>
<evidence type="ECO:0000256" key="1">
    <source>
        <dbReference type="SAM" id="MobiDB-lite"/>
    </source>
</evidence>
<evidence type="ECO:0000313" key="3">
    <source>
        <dbReference type="EMBL" id="CCH31076.1"/>
    </source>
</evidence>
<protein>
    <submittedName>
        <fullName evidence="3">Putative membrane protein</fullName>
    </submittedName>
</protein>
<dbReference type="STRING" id="1179773.BN6_37850"/>
<accession>K0JY71</accession>
<name>K0JY71_SACES</name>
<keyword evidence="4" id="KW-1185">Reference proteome</keyword>
<dbReference type="BioCyc" id="SESP1179773:BN6_RS18325-MONOMER"/>
<dbReference type="HOGENOM" id="CLU_927215_0_0_11"/>
<feature type="transmembrane region" description="Helical" evidence="2">
    <location>
        <begin position="281"/>
        <end position="301"/>
    </location>
</feature>